<evidence type="ECO:0000256" key="1">
    <source>
        <dbReference type="SAM" id="Phobius"/>
    </source>
</evidence>
<keyword evidence="1" id="KW-0472">Membrane</keyword>
<dbReference type="Proteomes" id="UP000054526">
    <property type="component" value="Unassembled WGS sequence"/>
</dbReference>
<accession>A0ABR5A0R1</accession>
<proteinExistence type="predicted"/>
<name>A0ABR5A0R1_9BACL</name>
<evidence type="ECO:0008006" key="4">
    <source>
        <dbReference type="Google" id="ProtNLM"/>
    </source>
</evidence>
<sequence length="200" mass="22054">MSEKGKRSYTVPVLLIVVTVLSTLCIMFYSKSLLHDQREKTERGQRLAEGYNYAIMFAERLHSGAQGLLNGKSEAERLEAKEQLGAAVIAGEEAADFLIEALLHDMPAEPRDKEKKSIEDSMSAVLERIQTAGEHEGALTEEERSELSRIAGTSANMSEALNLFRPPSGEAGYREMATGGVWIRRVQAFSAMLTHLGKPE</sequence>
<reference evidence="2 3" key="1">
    <citation type="submission" date="2014-12" db="EMBL/GenBank/DDBJ databases">
        <title>Draft genome sequence of Cohnella kolymensis strain B-2846.</title>
        <authorList>
            <person name="Karlyshev A.V."/>
            <person name="Kudryashova E.B."/>
        </authorList>
    </citation>
    <scope>NUCLEOTIDE SEQUENCE [LARGE SCALE GENOMIC DNA]</scope>
    <source>
        <strain evidence="2 3">VKM B-2846</strain>
    </source>
</reference>
<keyword evidence="1" id="KW-1133">Transmembrane helix</keyword>
<gene>
    <name evidence="2" type="ORF">SD71_18320</name>
</gene>
<dbReference type="RefSeq" id="WP_041066491.1">
    <property type="nucleotide sequence ID" value="NZ_JXAL01000028.1"/>
</dbReference>
<feature type="transmembrane region" description="Helical" evidence="1">
    <location>
        <begin position="12"/>
        <end position="30"/>
    </location>
</feature>
<keyword evidence="1" id="KW-0812">Transmembrane</keyword>
<dbReference type="EMBL" id="JXAL01000028">
    <property type="protein sequence ID" value="KIL34605.1"/>
    <property type="molecule type" value="Genomic_DNA"/>
</dbReference>
<protein>
    <recommendedName>
        <fullName evidence="4">Flp pilus-assembly TadG-like N-terminal domain-containing protein</fullName>
    </recommendedName>
</protein>
<keyword evidence="3" id="KW-1185">Reference proteome</keyword>
<evidence type="ECO:0000313" key="3">
    <source>
        <dbReference type="Proteomes" id="UP000054526"/>
    </source>
</evidence>
<evidence type="ECO:0000313" key="2">
    <source>
        <dbReference type="EMBL" id="KIL34605.1"/>
    </source>
</evidence>
<comment type="caution">
    <text evidence="2">The sequence shown here is derived from an EMBL/GenBank/DDBJ whole genome shotgun (WGS) entry which is preliminary data.</text>
</comment>
<organism evidence="2 3">
    <name type="scientific">Cohnella kolymensis</name>
    <dbReference type="NCBI Taxonomy" id="1590652"/>
    <lineage>
        <taxon>Bacteria</taxon>
        <taxon>Bacillati</taxon>
        <taxon>Bacillota</taxon>
        <taxon>Bacilli</taxon>
        <taxon>Bacillales</taxon>
        <taxon>Paenibacillaceae</taxon>
        <taxon>Cohnella</taxon>
    </lineage>
</organism>